<dbReference type="STRING" id="44941.A0A397UKE3"/>
<evidence type="ECO:0000256" key="7">
    <source>
        <dbReference type="ARBA" id="ARBA00039520"/>
    </source>
</evidence>
<dbReference type="Gene3D" id="3.40.50.720">
    <property type="entry name" value="NAD(P)-binding Rossmann-like Domain"/>
    <property type="match status" value="1"/>
</dbReference>
<dbReference type="GO" id="GO:0070402">
    <property type="term" value="F:NADPH binding"/>
    <property type="evidence" value="ECO:0007669"/>
    <property type="project" value="TreeGrafter"/>
</dbReference>
<organism evidence="9 10">
    <name type="scientific">Gigaspora rosea</name>
    <dbReference type="NCBI Taxonomy" id="44941"/>
    <lineage>
        <taxon>Eukaryota</taxon>
        <taxon>Fungi</taxon>
        <taxon>Fungi incertae sedis</taxon>
        <taxon>Mucoromycota</taxon>
        <taxon>Glomeromycotina</taxon>
        <taxon>Glomeromycetes</taxon>
        <taxon>Diversisporales</taxon>
        <taxon>Gigasporaceae</taxon>
        <taxon>Gigaspora</taxon>
    </lineage>
</organism>
<reference evidence="9 10" key="1">
    <citation type="submission" date="2018-06" db="EMBL/GenBank/DDBJ databases">
        <title>Comparative genomics reveals the genomic features of Rhizophagus irregularis, R. cerebriforme, R. diaphanum and Gigaspora rosea, and their symbiotic lifestyle signature.</title>
        <authorList>
            <person name="Morin E."/>
            <person name="San Clemente H."/>
            <person name="Chen E.C.H."/>
            <person name="De La Providencia I."/>
            <person name="Hainaut M."/>
            <person name="Kuo A."/>
            <person name="Kohler A."/>
            <person name="Murat C."/>
            <person name="Tang N."/>
            <person name="Roy S."/>
            <person name="Loubradou J."/>
            <person name="Henrissat B."/>
            <person name="Grigoriev I.V."/>
            <person name="Corradi N."/>
            <person name="Roux C."/>
            <person name="Martin F.M."/>
        </authorList>
    </citation>
    <scope>NUCLEOTIDE SEQUENCE [LARGE SCALE GENOMIC DNA]</scope>
    <source>
        <strain evidence="9 10">DAOM 194757</strain>
    </source>
</reference>
<evidence type="ECO:0000256" key="5">
    <source>
        <dbReference type="ARBA" id="ARBA00023007"/>
    </source>
</evidence>
<accession>A0A397UKE3</accession>
<evidence type="ECO:0000256" key="2">
    <source>
        <dbReference type="ARBA" id="ARBA00011738"/>
    </source>
</evidence>
<dbReference type="AlphaFoldDB" id="A0A397UKE3"/>
<dbReference type="GO" id="GO:0070404">
    <property type="term" value="F:NADH binding"/>
    <property type="evidence" value="ECO:0007669"/>
    <property type="project" value="TreeGrafter"/>
</dbReference>
<evidence type="ECO:0000313" key="9">
    <source>
        <dbReference type="EMBL" id="RIB10584.1"/>
    </source>
</evidence>
<comment type="caution">
    <text evidence="9">The sequence shown here is derived from an EMBL/GenBank/DDBJ whole genome shotgun (WGS) entry which is preliminary data.</text>
</comment>
<comment type="similarity">
    <text evidence="1">Belongs to the short-chain dehydrogenases/reductases (SDR) family.</text>
</comment>
<sequence>MTSRVIIFGGPGELGSSLVSFFKKQNWVVTSVGTRQNSEATHNIIVPIDDSLEIQGEKVLNQSTEQLKADNAEKYDAILCVAGGFVMGNLVDKEFLKKSELMIKKSLYSSLVASQLAAHQLKENGLLLLTGVAGLQGTPGFIGYGVGKAGVHQLVKSLSGKGSGLPKNAKVVGLCPSNIDTSPNRKAMPNADFSNFIPLETLTQRLFDWTTGAVPIENGNLVEVITKNGQTIFSDCYSSF</sequence>
<dbReference type="InterPro" id="IPR002347">
    <property type="entry name" value="SDR_fam"/>
</dbReference>
<dbReference type="PANTHER" id="PTHR15104:SF0">
    <property type="entry name" value="DIHYDROPTERIDINE REDUCTASE"/>
    <property type="match status" value="1"/>
</dbReference>
<dbReference type="InterPro" id="IPR036291">
    <property type="entry name" value="NAD(P)-bd_dom_sf"/>
</dbReference>
<proteinExistence type="inferred from homology"/>
<evidence type="ECO:0000313" key="10">
    <source>
        <dbReference type="Proteomes" id="UP000266673"/>
    </source>
</evidence>
<dbReference type="EMBL" id="QKWP01001231">
    <property type="protein sequence ID" value="RIB10584.1"/>
    <property type="molecule type" value="Genomic_DNA"/>
</dbReference>
<gene>
    <name evidence="9" type="ORF">C2G38_2020865</name>
</gene>
<dbReference type="FunFam" id="3.40.50.720:FF:000157">
    <property type="entry name" value="Quinoid dihydropteridine reductase"/>
    <property type="match status" value="1"/>
</dbReference>
<dbReference type="OrthoDB" id="1204at2759"/>
<dbReference type="GO" id="GO:0005737">
    <property type="term" value="C:cytoplasm"/>
    <property type="evidence" value="ECO:0007669"/>
    <property type="project" value="TreeGrafter"/>
</dbReference>
<evidence type="ECO:0000256" key="3">
    <source>
        <dbReference type="ARBA" id="ARBA00022857"/>
    </source>
</evidence>
<name>A0A397UKE3_9GLOM</name>
<comment type="subunit">
    <text evidence="2">Homodimer.</text>
</comment>
<evidence type="ECO:0000256" key="8">
    <source>
        <dbReference type="ARBA" id="ARBA00041348"/>
    </source>
</evidence>
<keyword evidence="5" id="KW-0783">Tetrahydrobiopterin biosynthesis</keyword>
<protein>
    <recommendedName>
        <fullName evidence="7">Dihydropteridine reductase</fullName>
        <ecNumber evidence="6">1.5.1.34</ecNumber>
    </recommendedName>
    <alternativeName>
        <fullName evidence="8">Quinoid dihydropteridine reductase</fullName>
    </alternativeName>
</protein>
<dbReference type="SUPFAM" id="SSF51735">
    <property type="entry name" value="NAD(P)-binding Rossmann-fold domains"/>
    <property type="match status" value="1"/>
</dbReference>
<dbReference type="CDD" id="cd05334">
    <property type="entry name" value="DHPR_SDR_c_like"/>
    <property type="match status" value="1"/>
</dbReference>
<dbReference type="GO" id="GO:0006729">
    <property type="term" value="P:tetrahydrobiopterin biosynthetic process"/>
    <property type="evidence" value="ECO:0007669"/>
    <property type="project" value="UniProtKB-KW"/>
</dbReference>
<dbReference type="Pfam" id="PF13561">
    <property type="entry name" value="adh_short_C2"/>
    <property type="match status" value="1"/>
</dbReference>
<dbReference type="PANTHER" id="PTHR15104">
    <property type="entry name" value="DIHYDROPTERIDINE REDUCTASE"/>
    <property type="match status" value="1"/>
</dbReference>
<keyword evidence="10" id="KW-1185">Reference proteome</keyword>
<dbReference type="EC" id="1.5.1.34" evidence="6"/>
<evidence type="ECO:0000256" key="1">
    <source>
        <dbReference type="ARBA" id="ARBA00006484"/>
    </source>
</evidence>
<evidence type="ECO:0000256" key="6">
    <source>
        <dbReference type="ARBA" id="ARBA00039153"/>
    </source>
</evidence>
<keyword evidence="4" id="KW-0560">Oxidoreductase</keyword>
<evidence type="ECO:0000256" key="4">
    <source>
        <dbReference type="ARBA" id="ARBA00023002"/>
    </source>
</evidence>
<keyword evidence="3" id="KW-0521">NADP</keyword>
<dbReference type="GO" id="GO:0006559">
    <property type="term" value="P:L-phenylalanine catabolic process"/>
    <property type="evidence" value="ECO:0007669"/>
    <property type="project" value="TreeGrafter"/>
</dbReference>
<dbReference type="GO" id="GO:0004155">
    <property type="term" value="F:6,7-dihydropteridine reductase activity"/>
    <property type="evidence" value="ECO:0007669"/>
    <property type="project" value="UniProtKB-EC"/>
</dbReference>
<dbReference type="Proteomes" id="UP000266673">
    <property type="component" value="Unassembled WGS sequence"/>
</dbReference>